<dbReference type="InterPro" id="IPR036305">
    <property type="entry name" value="RGS_sf"/>
</dbReference>
<gene>
    <name evidence="2" type="ORF">Purlil1_12321</name>
</gene>
<evidence type="ECO:0000256" key="1">
    <source>
        <dbReference type="SAM" id="MobiDB-lite"/>
    </source>
</evidence>
<dbReference type="SUPFAM" id="SSF48097">
    <property type="entry name" value="Regulator of G-protein signaling, RGS"/>
    <property type="match status" value="1"/>
</dbReference>
<keyword evidence="3" id="KW-1185">Reference proteome</keyword>
<feature type="region of interest" description="Disordered" evidence="1">
    <location>
        <begin position="132"/>
        <end position="178"/>
    </location>
</feature>
<feature type="compositionally biased region" description="Polar residues" evidence="1">
    <location>
        <begin position="132"/>
        <end position="154"/>
    </location>
</feature>
<dbReference type="Gene3D" id="1.10.167.10">
    <property type="entry name" value="Regulator of G-protein Signalling 4, domain 2"/>
    <property type="match status" value="1"/>
</dbReference>
<feature type="region of interest" description="Disordered" evidence="1">
    <location>
        <begin position="63"/>
        <end position="84"/>
    </location>
</feature>
<evidence type="ECO:0000313" key="2">
    <source>
        <dbReference type="EMBL" id="KAK4077559.1"/>
    </source>
</evidence>
<dbReference type="Proteomes" id="UP001287286">
    <property type="component" value="Unassembled WGS sequence"/>
</dbReference>
<name>A0ABR0BH59_PURLI</name>
<protein>
    <submittedName>
        <fullName evidence="2">Uncharacterized protein</fullName>
    </submittedName>
</protein>
<evidence type="ECO:0000313" key="3">
    <source>
        <dbReference type="Proteomes" id="UP001287286"/>
    </source>
</evidence>
<dbReference type="EMBL" id="JAWRVI010000098">
    <property type="protein sequence ID" value="KAK4077559.1"/>
    <property type="molecule type" value="Genomic_DNA"/>
</dbReference>
<feature type="compositionally biased region" description="Low complexity" evidence="1">
    <location>
        <begin position="196"/>
        <end position="214"/>
    </location>
</feature>
<accession>A0ABR0BH59</accession>
<reference evidence="2 3" key="1">
    <citation type="journal article" date="2024" name="Microbiol. Resour. Announc.">
        <title>Genome annotations for the ascomycete fungi Trichoderma harzianum, Trichoderma aggressivum, and Purpureocillium lilacinum.</title>
        <authorList>
            <person name="Beijen E.P.W."/>
            <person name="Ohm R.A."/>
        </authorList>
    </citation>
    <scope>NUCLEOTIDE SEQUENCE [LARGE SCALE GENOMIC DNA]</scope>
    <source>
        <strain evidence="2 3">CBS 150709</strain>
    </source>
</reference>
<comment type="caution">
    <text evidence="2">The sequence shown here is derived from an EMBL/GenBank/DDBJ whole genome shotgun (WGS) entry which is preliminary data.</text>
</comment>
<sequence>MYIAPSAPRQINIPSRVRDSLLSKPSDPFPPDPSELDEACRIVYELMNDSLLIPFLQSAAPARLASTSQERDGPTGPPPPTTAVVMSAESHNHLGFSSLRRSRGIKHRRTGLDIENIISACCLTSAKYNPSATEDLQSIPSRPRQRPTSASSPRQPARADVTQRVQRNHRASSNQDDYQDEWQRTITTIVTRTVTSGGTQASAASSTSTAGAAAHVNPGNGVLGRRCCRRSPHAVKCLGAAPDIEGGVTRDIFGLLMRDRLWRDLAHVAGQEHERGGFYTTGRARLFPDPAHKAQLRIKLAATTKWEFRQVQFSVVHAREPSPDGNRV</sequence>
<organism evidence="2 3">
    <name type="scientific">Purpureocillium lilacinum</name>
    <name type="common">Paecilomyces lilacinus</name>
    <dbReference type="NCBI Taxonomy" id="33203"/>
    <lineage>
        <taxon>Eukaryota</taxon>
        <taxon>Fungi</taxon>
        <taxon>Dikarya</taxon>
        <taxon>Ascomycota</taxon>
        <taxon>Pezizomycotina</taxon>
        <taxon>Sordariomycetes</taxon>
        <taxon>Hypocreomycetidae</taxon>
        <taxon>Hypocreales</taxon>
        <taxon>Ophiocordycipitaceae</taxon>
        <taxon>Purpureocillium</taxon>
    </lineage>
</organism>
<proteinExistence type="predicted"/>
<dbReference type="InterPro" id="IPR044926">
    <property type="entry name" value="RGS_subdomain_2"/>
</dbReference>
<feature type="region of interest" description="Disordered" evidence="1">
    <location>
        <begin position="196"/>
        <end position="218"/>
    </location>
</feature>